<accession>A0A8H6HAS2</accession>
<organism evidence="3 4">
    <name type="scientific">Ephemerocybe angulata</name>
    <dbReference type="NCBI Taxonomy" id="980116"/>
    <lineage>
        <taxon>Eukaryota</taxon>
        <taxon>Fungi</taxon>
        <taxon>Dikarya</taxon>
        <taxon>Basidiomycota</taxon>
        <taxon>Agaricomycotina</taxon>
        <taxon>Agaricomycetes</taxon>
        <taxon>Agaricomycetidae</taxon>
        <taxon>Agaricales</taxon>
        <taxon>Agaricineae</taxon>
        <taxon>Psathyrellaceae</taxon>
        <taxon>Ephemerocybe</taxon>
    </lineage>
</organism>
<comment type="caution">
    <text evidence="3">The sequence shown here is derived from an EMBL/GenBank/DDBJ whole genome shotgun (WGS) entry which is preliminary data.</text>
</comment>
<name>A0A8H6HAS2_9AGAR</name>
<evidence type="ECO:0000256" key="1">
    <source>
        <dbReference type="ARBA" id="ARBA00022553"/>
    </source>
</evidence>
<dbReference type="Proteomes" id="UP000521943">
    <property type="component" value="Unassembled WGS sequence"/>
</dbReference>
<evidence type="ECO:0000313" key="4">
    <source>
        <dbReference type="Proteomes" id="UP000521943"/>
    </source>
</evidence>
<dbReference type="EMBL" id="JACGCI010000186">
    <property type="protein sequence ID" value="KAF6742381.1"/>
    <property type="molecule type" value="Genomic_DNA"/>
</dbReference>
<dbReference type="AlphaFoldDB" id="A0A8H6HAS2"/>
<dbReference type="OrthoDB" id="10266508at2759"/>
<keyword evidence="3" id="KW-0808">Transferase</keyword>
<sequence length="338" mass="35862">MFTPSPWYALATSTPVEGLGAPIPDFDSRTPTLIQGVAIVKLGQFAKEVTRISQEVGTEGELGGQAHVLDVEGTWSIGVSLAVDMRHPRRQVRSIAKVTQAVALGDLSKQIEVDTRSKIPGLKNTVTGMAADQLRAFASEVTRVTLKVETGSKAGDSWGTRRSRVDSFIRALALGGCEQATKAVAAGDLTKFMNVKVLEEMLDLMMTVNPMVVQLITLANKVTGVSFEVGTEAILGGQAVVPECRASPTDNLNLMAVNMANRVRSIAQVTKAIAKGALTKKIDVDEDGRLLLLLFMNGMESLSVFAGGVMQVARAVGTGRQLGGQARVTNVNGTKLIT</sequence>
<gene>
    <name evidence="3" type="ORF">DFP72DRAFT_830643</name>
</gene>
<dbReference type="GO" id="GO:0000160">
    <property type="term" value="P:phosphorelay signal transduction system"/>
    <property type="evidence" value="ECO:0007669"/>
    <property type="project" value="UniProtKB-KW"/>
</dbReference>
<evidence type="ECO:0000256" key="2">
    <source>
        <dbReference type="ARBA" id="ARBA00023012"/>
    </source>
</evidence>
<keyword evidence="2" id="KW-0902">Two-component regulatory system</keyword>
<proteinExistence type="predicted"/>
<reference evidence="3 4" key="1">
    <citation type="submission" date="2020-07" db="EMBL/GenBank/DDBJ databases">
        <title>Comparative genomics of pyrophilous fungi reveals a link between fire events and developmental genes.</title>
        <authorList>
            <consortium name="DOE Joint Genome Institute"/>
            <person name="Steindorff A.S."/>
            <person name="Carver A."/>
            <person name="Calhoun S."/>
            <person name="Stillman K."/>
            <person name="Liu H."/>
            <person name="Lipzen A."/>
            <person name="Pangilinan J."/>
            <person name="Labutti K."/>
            <person name="Bruns T.D."/>
            <person name="Grigoriev I.V."/>
        </authorList>
    </citation>
    <scope>NUCLEOTIDE SEQUENCE [LARGE SCALE GENOMIC DNA]</scope>
    <source>
        <strain evidence="3 4">CBS 144469</strain>
    </source>
</reference>
<dbReference type="Gene3D" id="1.20.120.1530">
    <property type="match status" value="1"/>
</dbReference>
<dbReference type="GO" id="GO:0016301">
    <property type="term" value="F:kinase activity"/>
    <property type="evidence" value="ECO:0007669"/>
    <property type="project" value="UniProtKB-KW"/>
</dbReference>
<keyword evidence="3" id="KW-0418">Kinase</keyword>
<keyword evidence="1" id="KW-0597">Phosphoprotein</keyword>
<protein>
    <submittedName>
        <fullName evidence="3">Putative two-component sensor histidine kinase/response regulator hybrid protein</fullName>
    </submittedName>
</protein>
<dbReference type="PANTHER" id="PTHR45339">
    <property type="entry name" value="HYBRID SIGNAL TRANSDUCTION HISTIDINE KINASE J"/>
    <property type="match status" value="1"/>
</dbReference>
<keyword evidence="4" id="KW-1185">Reference proteome</keyword>
<dbReference type="PANTHER" id="PTHR45339:SF1">
    <property type="entry name" value="HYBRID SIGNAL TRANSDUCTION HISTIDINE KINASE J"/>
    <property type="match status" value="1"/>
</dbReference>
<evidence type="ECO:0000313" key="3">
    <source>
        <dbReference type="EMBL" id="KAF6742381.1"/>
    </source>
</evidence>